<dbReference type="EMBL" id="CP044329">
    <property type="protein sequence ID" value="QGM95836.1"/>
    <property type="molecule type" value="Genomic_DNA"/>
</dbReference>
<dbReference type="Proteomes" id="UP000424673">
    <property type="component" value="Plasmid unnamed1"/>
</dbReference>
<evidence type="ECO:0000313" key="4">
    <source>
        <dbReference type="Proteomes" id="UP000424673"/>
    </source>
</evidence>
<keyword evidence="3" id="KW-0614">Plasmid</keyword>
<feature type="chain" id="PRO_5046955658" description="DUF4175 domain-containing protein" evidence="2">
    <location>
        <begin position="21"/>
        <end position="111"/>
    </location>
</feature>
<evidence type="ECO:0000313" key="3">
    <source>
        <dbReference type="EMBL" id="QGM95836.1"/>
    </source>
</evidence>
<reference evidence="3 4" key="1">
    <citation type="journal article" date="2021" name="AMB Express">
        <title>Isolation and characterisation of Methylocystis spp. for poly-3-hydroxybutyrate production using waste methane feedstocks.</title>
        <authorList>
            <person name="Rumah B.L."/>
            <person name="Stead C.E."/>
            <person name="Claxton Stevens B.H."/>
            <person name="Minton N.P."/>
            <person name="Grosse-Honebrink A."/>
            <person name="Zhang Y."/>
        </authorList>
    </citation>
    <scope>NUCLEOTIDE SEQUENCE [LARGE SCALE GENOMIC DNA]</scope>
    <source>
        <strain evidence="3 4">BRCS1</strain>
    </source>
</reference>
<feature type="region of interest" description="Disordered" evidence="1">
    <location>
        <begin position="89"/>
        <end position="111"/>
    </location>
</feature>
<sequence length="111" mass="12582">MQIMVVMAAFVAFGPAPVLAQGMMGQDHMGGMGQRHGMMGKGMMDKKMQELQNHEKMMEGIKDRDQLIAEMKKHMQMMTNMMQDMMRLQESAPRGSEGTPDHAMPEHPMDR</sequence>
<accession>A0ABX6ERY9</accession>
<name>A0ABX6ERY9_9HYPH</name>
<geneLocation type="plasmid" evidence="3 4">
    <name>unnamed1</name>
</geneLocation>
<dbReference type="RefSeq" id="WP_154453991.1">
    <property type="nucleotide sequence ID" value="NZ_CP044329.1"/>
</dbReference>
<proteinExistence type="predicted"/>
<keyword evidence="4" id="KW-1185">Reference proteome</keyword>
<protein>
    <recommendedName>
        <fullName evidence="5">DUF4175 domain-containing protein</fullName>
    </recommendedName>
</protein>
<feature type="compositionally biased region" description="Basic and acidic residues" evidence="1">
    <location>
        <begin position="99"/>
        <end position="111"/>
    </location>
</feature>
<feature type="signal peptide" evidence="2">
    <location>
        <begin position="1"/>
        <end position="20"/>
    </location>
</feature>
<evidence type="ECO:0000256" key="2">
    <source>
        <dbReference type="SAM" id="SignalP"/>
    </source>
</evidence>
<keyword evidence="2" id="KW-0732">Signal</keyword>
<organism evidence="3 4">
    <name type="scientific">Methylocystis rosea</name>
    <dbReference type="NCBI Taxonomy" id="173366"/>
    <lineage>
        <taxon>Bacteria</taxon>
        <taxon>Pseudomonadati</taxon>
        <taxon>Pseudomonadota</taxon>
        <taxon>Alphaproteobacteria</taxon>
        <taxon>Hyphomicrobiales</taxon>
        <taxon>Methylocystaceae</taxon>
        <taxon>Methylocystis</taxon>
    </lineage>
</organism>
<evidence type="ECO:0008006" key="5">
    <source>
        <dbReference type="Google" id="ProtNLM"/>
    </source>
</evidence>
<evidence type="ECO:0000256" key="1">
    <source>
        <dbReference type="SAM" id="MobiDB-lite"/>
    </source>
</evidence>
<gene>
    <name evidence="3" type="ORF">F7D13_17235</name>
</gene>